<comment type="catalytic activity">
    <reaction evidence="2">
        <text>N-terminal N-formyl-L-methionyl-[peptide] + H2O = N-terminal L-methionyl-[peptide] + formate</text>
        <dbReference type="Rhea" id="RHEA:24420"/>
        <dbReference type="Rhea" id="RHEA-COMP:10639"/>
        <dbReference type="Rhea" id="RHEA-COMP:10640"/>
        <dbReference type="ChEBI" id="CHEBI:15377"/>
        <dbReference type="ChEBI" id="CHEBI:15740"/>
        <dbReference type="ChEBI" id="CHEBI:49298"/>
        <dbReference type="ChEBI" id="CHEBI:64731"/>
        <dbReference type="EC" id="3.5.1.88"/>
    </reaction>
</comment>
<dbReference type="GO" id="GO:0046872">
    <property type="term" value="F:metal ion binding"/>
    <property type="evidence" value="ECO:0007669"/>
    <property type="project" value="UniProtKB-KW"/>
</dbReference>
<dbReference type="NCBIfam" id="NF001159">
    <property type="entry name" value="PRK00150.1-3"/>
    <property type="match status" value="1"/>
</dbReference>
<dbReference type="Proteomes" id="UP000316199">
    <property type="component" value="Unassembled WGS sequence"/>
</dbReference>
<dbReference type="PANTHER" id="PTHR10458">
    <property type="entry name" value="PEPTIDE DEFORMYLASE"/>
    <property type="match status" value="1"/>
</dbReference>
<protein>
    <recommendedName>
        <fullName evidence="2">Peptide deformylase</fullName>
        <shortName evidence="2">PDF</shortName>
        <ecNumber evidence="2">3.5.1.88</ecNumber>
    </recommendedName>
    <alternativeName>
        <fullName evidence="2">Polypeptide deformylase</fullName>
    </alternativeName>
</protein>
<keyword evidence="2" id="KW-0479">Metal-binding</keyword>
<dbReference type="EMBL" id="SHAG01000001">
    <property type="protein sequence ID" value="RZO77745.1"/>
    <property type="molecule type" value="Genomic_DNA"/>
</dbReference>
<evidence type="ECO:0000256" key="1">
    <source>
        <dbReference type="ARBA" id="ARBA00010759"/>
    </source>
</evidence>
<dbReference type="NCBIfam" id="TIGR00079">
    <property type="entry name" value="pept_deformyl"/>
    <property type="match status" value="1"/>
</dbReference>
<dbReference type="InterPro" id="IPR023635">
    <property type="entry name" value="Peptide_deformylase"/>
</dbReference>
<sequence>MAILNILEFPDARLRTVAKPIKNVDERIVKYSKDMLETMYEAPGIGLAATQVNIHLQLIVIDISDQKTKPIFLINPVIIKAEGKVETSEGCLSIPGYSEPIIRYENIEYEALNISGREIREEATGLLAVCIQHEMDHLQGKLMVDHISSTKRQLIRKKLLKQQKQHA</sequence>
<keyword evidence="2" id="KW-0648">Protein biosynthesis</keyword>
<comment type="caution">
    <text evidence="3">The sequence shown here is derived from an EMBL/GenBank/DDBJ whole genome shotgun (WGS) entry which is preliminary data.</text>
</comment>
<proteinExistence type="inferred from homology"/>
<accession>A0A520S5H4</accession>
<gene>
    <name evidence="2 3" type="primary">def</name>
    <name evidence="3" type="ORF">EVA68_00530</name>
</gene>
<dbReference type="HAMAP" id="MF_00163">
    <property type="entry name" value="Pep_deformylase"/>
    <property type="match status" value="1"/>
</dbReference>
<keyword evidence="2" id="KW-0408">Iron</keyword>
<dbReference type="InterPro" id="IPR036821">
    <property type="entry name" value="Peptide_deformylase_sf"/>
</dbReference>
<dbReference type="AlphaFoldDB" id="A0A520S5H4"/>
<dbReference type="GO" id="GO:0042586">
    <property type="term" value="F:peptide deformylase activity"/>
    <property type="evidence" value="ECO:0007669"/>
    <property type="project" value="UniProtKB-UniRule"/>
</dbReference>
<dbReference type="PANTHER" id="PTHR10458:SF22">
    <property type="entry name" value="PEPTIDE DEFORMYLASE"/>
    <property type="match status" value="1"/>
</dbReference>
<evidence type="ECO:0000313" key="3">
    <source>
        <dbReference type="EMBL" id="RZO77745.1"/>
    </source>
</evidence>
<keyword evidence="2 3" id="KW-0378">Hydrolase</keyword>
<feature type="binding site" evidence="2">
    <location>
        <position position="133"/>
    </location>
    <ligand>
        <name>Fe cation</name>
        <dbReference type="ChEBI" id="CHEBI:24875"/>
    </ligand>
</feature>
<organism evidence="3 4">
    <name type="scientific">OM182 bacterium</name>
    <dbReference type="NCBI Taxonomy" id="2510334"/>
    <lineage>
        <taxon>Bacteria</taxon>
        <taxon>Pseudomonadati</taxon>
        <taxon>Pseudomonadota</taxon>
        <taxon>Gammaproteobacteria</taxon>
        <taxon>OMG group</taxon>
        <taxon>OM182 clade</taxon>
    </lineage>
</organism>
<feature type="binding site" evidence="2">
    <location>
        <position position="91"/>
    </location>
    <ligand>
        <name>Fe cation</name>
        <dbReference type="ChEBI" id="CHEBI:24875"/>
    </ligand>
</feature>
<dbReference type="CDD" id="cd00487">
    <property type="entry name" value="Pep_deformylase"/>
    <property type="match status" value="1"/>
</dbReference>
<dbReference type="Gene3D" id="3.90.45.10">
    <property type="entry name" value="Peptide deformylase"/>
    <property type="match status" value="1"/>
</dbReference>
<comment type="similarity">
    <text evidence="1 2">Belongs to the polypeptide deformylase family.</text>
</comment>
<dbReference type="EC" id="3.5.1.88" evidence="2"/>
<feature type="binding site" evidence="2">
    <location>
        <position position="137"/>
    </location>
    <ligand>
        <name>Fe cation</name>
        <dbReference type="ChEBI" id="CHEBI:24875"/>
    </ligand>
</feature>
<reference evidence="3 4" key="1">
    <citation type="submission" date="2019-02" db="EMBL/GenBank/DDBJ databases">
        <title>Prokaryotic population dynamics and viral predation in marine succession experiment using metagenomics: the confinement effect.</title>
        <authorList>
            <person name="Haro-Moreno J.M."/>
            <person name="Rodriguez-Valera F."/>
            <person name="Lopez-Perez M."/>
        </authorList>
    </citation>
    <scope>NUCLEOTIDE SEQUENCE [LARGE SCALE GENOMIC DNA]</scope>
    <source>
        <strain evidence="3">MED-G157</strain>
    </source>
</reference>
<evidence type="ECO:0000313" key="4">
    <source>
        <dbReference type="Proteomes" id="UP000316199"/>
    </source>
</evidence>
<comment type="cofactor">
    <cofactor evidence="2">
        <name>Fe(2+)</name>
        <dbReference type="ChEBI" id="CHEBI:29033"/>
    </cofactor>
    <text evidence="2">Binds 1 Fe(2+) ion.</text>
</comment>
<dbReference type="PIRSF" id="PIRSF004749">
    <property type="entry name" value="Pep_def"/>
    <property type="match status" value="1"/>
</dbReference>
<comment type="function">
    <text evidence="2">Removes the formyl group from the N-terminal Met of newly synthesized proteins. Requires at least a dipeptide for an efficient rate of reaction. N-terminal L-methionine is a prerequisite for activity but the enzyme has broad specificity at other positions.</text>
</comment>
<dbReference type="PRINTS" id="PR01576">
    <property type="entry name" value="PDEFORMYLASE"/>
</dbReference>
<dbReference type="Pfam" id="PF01327">
    <property type="entry name" value="Pep_deformylase"/>
    <property type="match status" value="1"/>
</dbReference>
<feature type="active site" evidence="2">
    <location>
        <position position="134"/>
    </location>
</feature>
<evidence type="ECO:0000256" key="2">
    <source>
        <dbReference type="HAMAP-Rule" id="MF_00163"/>
    </source>
</evidence>
<dbReference type="GO" id="GO:0006412">
    <property type="term" value="P:translation"/>
    <property type="evidence" value="ECO:0007669"/>
    <property type="project" value="UniProtKB-UniRule"/>
</dbReference>
<name>A0A520S5H4_9GAMM</name>
<dbReference type="SUPFAM" id="SSF56420">
    <property type="entry name" value="Peptide deformylase"/>
    <property type="match status" value="1"/>
</dbReference>